<keyword evidence="2" id="KW-0479">Metal-binding</keyword>
<evidence type="ECO:0000313" key="5">
    <source>
        <dbReference type="Proteomes" id="UP000028186"/>
    </source>
</evidence>
<dbReference type="InterPro" id="IPR011008">
    <property type="entry name" value="Dimeric_a/b-barrel"/>
</dbReference>
<dbReference type="Gene3D" id="3.30.70.3420">
    <property type="match status" value="1"/>
</dbReference>
<dbReference type="GO" id="GO:0016491">
    <property type="term" value="F:oxidoreductase activity"/>
    <property type="evidence" value="ECO:0007669"/>
    <property type="project" value="InterPro"/>
</dbReference>
<dbReference type="Proteomes" id="UP000028186">
    <property type="component" value="Chromosome I"/>
</dbReference>
<evidence type="ECO:0000256" key="1">
    <source>
        <dbReference type="ARBA" id="ARBA00022617"/>
    </source>
</evidence>
<dbReference type="GO" id="GO:0016829">
    <property type="term" value="F:lyase activity"/>
    <property type="evidence" value="ECO:0007669"/>
    <property type="project" value="UniProtKB-KW"/>
</dbReference>
<sequence length="185" mass="21299">MVKPTYFVAGESGQWQVEATRAIAGKGLDVAPRLGVMDTNQVILPDSAAWVLRGTAGSARYTTRVELDRLGERQPPLGRKAACLAVLIPIRKSDLWWSLAQDERRAIIQERSAHFQIGMDYLPAVARRLYHSRDLGEPFDFLTWFEFAEEDAPQFDAMLLRLRATEEWRFVEREVEIRLRIWQPD</sequence>
<protein>
    <submittedName>
        <fullName evidence="4">Chlorite O(2)-lyase</fullName>
    </submittedName>
</protein>
<dbReference type="EMBL" id="HG938355">
    <property type="protein sequence ID" value="CDN56758.1"/>
    <property type="molecule type" value="Genomic_DNA"/>
</dbReference>
<dbReference type="KEGG" id="ngl:RG1141_CH44460"/>
<dbReference type="eggNOG" id="COG3253">
    <property type="taxonomic scope" value="Bacteria"/>
</dbReference>
<gene>
    <name evidence="4" type="ORF">RG1141_CH44460</name>
</gene>
<dbReference type="HOGENOM" id="CLU_095674_0_0_5"/>
<dbReference type="PATRIC" id="fig|1028801.3.peg.4514"/>
<dbReference type="InterPro" id="IPR010644">
    <property type="entry name" value="ChdC/CLD"/>
</dbReference>
<name>A0A068TEA1_NEOGA</name>
<keyword evidence="1" id="KW-0349">Heme</keyword>
<proteinExistence type="predicted"/>
<organism evidence="4 5">
    <name type="scientific">Neorhizobium galegae bv. officinalis bv. officinalis str. HAMBI 1141</name>
    <dbReference type="NCBI Taxonomy" id="1028801"/>
    <lineage>
        <taxon>Bacteria</taxon>
        <taxon>Pseudomonadati</taxon>
        <taxon>Pseudomonadota</taxon>
        <taxon>Alphaproteobacteria</taxon>
        <taxon>Hyphomicrobiales</taxon>
        <taxon>Rhizobiaceae</taxon>
        <taxon>Rhizobium/Agrobacterium group</taxon>
        <taxon>Neorhizobium</taxon>
    </lineage>
</organism>
<dbReference type="SUPFAM" id="SSF54909">
    <property type="entry name" value="Dimeric alpha+beta barrel"/>
    <property type="match status" value="1"/>
</dbReference>
<evidence type="ECO:0000256" key="2">
    <source>
        <dbReference type="ARBA" id="ARBA00022723"/>
    </source>
</evidence>
<keyword evidence="4" id="KW-0456">Lyase</keyword>
<evidence type="ECO:0000256" key="3">
    <source>
        <dbReference type="ARBA" id="ARBA00023004"/>
    </source>
</evidence>
<keyword evidence="3" id="KW-0408">Iron</keyword>
<accession>A0A068TEA1</accession>
<evidence type="ECO:0000313" key="4">
    <source>
        <dbReference type="EMBL" id="CDN56758.1"/>
    </source>
</evidence>
<dbReference type="GO" id="GO:0020037">
    <property type="term" value="F:heme binding"/>
    <property type="evidence" value="ECO:0007669"/>
    <property type="project" value="InterPro"/>
</dbReference>
<dbReference type="AlphaFoldDB" id="A0A068TEA1"/>
<reference evidence="5" key="1">
    <citation type="journal article" date="2014" name="BMC Genomics">
        <title>Genome sequencing of two Neorhizobium galegae strains reveals a noeT gene responsible for the unusual acetylation of the nodulation factors.</title>
        <authorList>
            <person name="Osterman J."/>
            <person name="Marsh J."/>
            <person name="Laine P.K."/>
            <person name="Zeng Z."/>
            <person name="Alatalo E."/>
            <person name="Sullivan J.T."/>
            <person name="Young J.P."/>
            <person name="Thomas-Oates J."/>
            <person name="Paulin L."/>
            <person name="Lindstrom K."/>
        </authorList>
    </citation>
    <scope>NUCLEOTIDE SEQUENCE [LARGE SCALE GENOMIC DNA]</scope>
    <source>
        <strain evidence="5">HAMBI 1141</strain>
    </source>
</reference>
<dbReference type="Pfam" id="PF06778">
    <property type="entry name" value="Chlor_dismutase"/>
    <property type="match status" value="1"/>
</dbReference>
<dbReference type="GO" id="GO:0046872">
    <property type="term" value="F:metal ion binding"/>
    <property type="evidence" value="ECO:0007669"/>
    <property type="project" value="UniProtKB-KW"/>
</dbReference>